<proteinExistence type="predicted"/>
<dbReference type="AlphaFoldDB" id="A0A5N5MAK7"/>
<dbReference type="Pfam" id="PF04572">
    <property type="entry name" value="Gb3_synth"/>
    <property type="match status" value="1"/>
</dbReference>
<dbReference type="Proteomes" id="UP000326939">
    <property type="component" value="Chromosome 6"/>
</dbReference>
<keyword evidence="3" id="KW-1185">Reference proteome</keyword>
<sequence length="412" mass="46687">MMNDLFCSVLAVDSSCPGDSDLRDGWKTNRGSISIKIVRDAAASFYVIPGELRIHTTEREILVTAIIKQPLRSMQEERKEAHQSSVILPSNLTEEERIAWFWKKAPPGFEILKSKNMTKEFHGRVLEFFNNECAVQILMTWISPVALDLESVFKVHPHGCLLILSRDMDFIQGYKTLKPLLDPKHRVAAITPDLSFMFKKTPAETWFEEMMNLGEIPLAGLRNAIGAQSIGVSRNRTGLNKAVLVFYMNHPLLFKFIEEFALTFDGNKWGHNGPYLVSRAVQKVAERPGCNFTILPPTAFYPDDWNRIGGFSRNQKATRNQIQLLKRIYEWRGIKILQSDSCTRTESSVTVSTKILPLFIDESTRCLKVPYFYLELPEANLLGSSDPGSLKSPNLSDGCPWIMHLIFSTTAP</sequence>
<comment type="caution">
    <text evidence="2">The sequence shown here is derived from an EMBL/GenBank/DDBJ whole genome shotgun (WGS) entry which is preliminary data.</text>
</comment>
<dbReference type="InterPro" id="IPR029044">
    <property type="entry name" value="Nucleotide-diphossugar_trans"/>
</dbReference>
<dbReference type="PANTHER" id="PTHR46781:SF2">
    <property type="entry name" value="ALPHA 1,4-GLYCOSYLTRANSFERASE FAMILY PROTEIN"/>
    <property type="match status" value="1"/>
</dbReference>
<feature type="domain" description="Alpha 1,4-glycosyltransferase" evidence="1">
    <location>
        <begin position="246"/>
        <end position="323"/>
    </location>
</feature>
<evidence type="ECO:0000313" key="2">
    <source>
        <dbReference type="EMBL" id="KAB5552160.1"/>
    </source>
</evidence>
<reference evidence="3" key="1">
    <citation type="journal article" date="2019" name="Gigascience">
        <title>De novo genome assembly of the endangered Acer yangbiense, a plant species with extremely small populations endemic to Yunnan Province, China.</title>
        <authorList>
            <person name="Yang J."/>
            <person name="Wariss H.M."/>
            <person name="Tao L."/>
            <person name="Zhang R."/>
            <person name="Yun Q."/>
            <person name="Hollingsworth P."/>
            <person name="Dao Z."/>
            <person name="Luo G."/>
            <person name="Guo H."/>
            <person name="Ma Y."/>
            <person name="Sun W."/>
        </authorList>
    </citation>
    <scope>NUCLEOTIDE SEQUENCE [LARGE SCALE GENOMIC DNA]</scope>
    <source>
        <strain evidence="3">cv. br00</strain>
    </source>
</reference>
<gene>
    <name evidence="2" type="ORF">DKX38_009471</name>
</gene>
<evidence type="ECO:0000259" key="1">
    <source>
        <dbReference type="Pfam" id="PF04572"/>
    </source>
</evidence>
<dbReference type="InterPro" id="IPR044789">
    <property type="entry name" value="Put_A1-4-GlycosylTfrase_plant"/>
</dbReference>
<accession>A0A5N5MAK7</accession>
<dbReference type="PANTHER" id="PTHR46781">
    <property type="entry name" value="ALPHA 1,4-GLYCOSYLTRANSFERASE FAMILY PROTEIN"/>
    <property type="match status" value="1"/>
</dbReference>
<name>A0A5N5MAK7_9ROSI</name>
<dbReference type="InterPro" id="IPR007652">
    <property type="entry name" value="A1-4-GlycosylTfrase_dom"/>
</dbReference>
<protein>
    <recommendedName>
        <fullName evidence="1">Alpha 1,4-glycosyltransferase domain-containing protein</fullName>
    </recommendedName>
</protein>
<evidence type="ECO:0000313" key="3">
    <source>
        <dbReference type="Proteomes" id="UP000326939"/>
    </source>
</evidence>
<organism evidence="2 3">
    <name type="scientific">Salix brachista</name>
    <dbReference type="NCBI Taxonomy" id="2182728"/>
    <lineage>
        <taxon>Eukaryota</taxon>
        <taxon>Viridiplantae</taxon>
        <taxon>Streptophyta</taxon>
        <taxon>Embryophyta</taxon>
        <taxon>Tracheophyta</taxon>
        <taxon>Spermatophyta</taxon>
        <taxon>Magnoliopsida</taxon>
        <taxon>eudicotyledons</taxon>
        <taxon>Gunneridae</taxon>
        <taxon>Pentapetalae</taxon>
        <taxon>rosids</taxon>
        <taxon>fabids</taxon>
        <taxon>Malpighiales</taxon>
        <taxon>Salicaceae</taxon>
        <taxon>Saliceae</taxon>
        <taxon>Salix</taxon>
    </lineage>
</organism>
<dbReference type="EMBL" id="VDCV01000006">
    <property type="protein sequence ID" value="KAB5552160.1"/>
    <property type="molecule type" value="Genomic_DNA"/>
</dbReference>
<dbReference type="SUPFAM" id="SSF53448">
    <property type="entry name" value="Nucleotide-diphospho-sugar transferases"/>
    <property type="match status" value="1"/>
</dbReference>